<evidence type="ECO:0000256" key="2">
    <source>
        <dbReference type="SAM" id="MobiDB-lite"/>
    </source>
</evidence>
<evidence type="ECO:0000313" key="4">
    <source>
        <dbReference type="EMBL" id="GAA3957846.1"/>
    </source>
</evidence>
<accession>A0ABP7P0V2</accession>
<proteinExistence type="inferred from homology"/>
<comment type="caution">
    <text evidence="4">The sequence shown here is derived from an EMBL/GenBank/DDBJ whole genome shotgun (WGS) entry which is preliminary data.</text>
</comment>
<dbReference type="SUPFAM" id="SSF69047">
    <property type="entry name" value="Hypothetical protein YjbJ"/>
    <property type="match status" value="1"/>
</dbReference>
<dbReference type="InterPro" id="IPR008462">
    <property type="entry name" value="CsbD"/>
</dbReference>
<feature type="compositionally biased region" description="Basic and acidic residues" evidence="2">
    <location>
        <begin position="7"/>
        <end position="20"/>
    </location>
</feature>
<reference evidence="5" key="1">
    <citation type="journal article" date="2019" name="Int. J. Syst. Evol. Microbiol.">
        <title>The Global Catalogue of Microorganisms (GCM) 10K type strain sequencing project: providing services to taxonomists for standard genome sequencing and annotation.</title>
        <authorList>
            <consortium name="The Broad Institute Genomics Platform"/>
            <consortium name="The Broad Institute Genome Sequencing Center for Infectious Disease"/>
            <person name="Wu L."/>
            <person name="Ma J."/>
        </authorList>
    </citation>
    <scope>NUCLEOTIDE SEQUENCE [LARGE SCALE GENOMIC DNA]</scope>
    <source>
        <strain evidence="5">JCM 16923</strain>
    </source>
</reference>
<feature type="domain" description="CsbD-like" evidence="3">
    <location>
        <begin position="5"/>
        <end position="57"/>
    </location>
</feature>
<dbReference type="RefSeq" id="WP_344782501.1">
    <property type="nucleotide sequence ID" value="NZ_BAAAZW010000004.1"/>
</dbReference>
<dbReference type="Proteomes" id="UP001418444">
    <property type="component" value="Unassembled WGS sequence"/>
</dbReference>
<sequence>MGISDDAQNKADDLKGRAKEAGGALTGDEDLKQEGKADQGIAAAREKVTEAADKVKEGIDSVKDKLTGR</sequence>
<evidence type="ECO:0000313" key="5">
    <source>
        <dbReference type="Proteomes" id="UP001418444"/>
    </source>
</evidence>
<comment type="similarity">
    <text evidence="1">Belongs to the UPF0337 (CsbD) family.</text>
</comment>
<protein>
    <submittedName>
        <fullName evidence="4">CsbD family protein</fullName>
    </submittedName>
</protein>
<dbReference type="EMBL" id="BAAAZW010000004">
    <property type="protein sequence ID" value="GAA3957846.1"/>
    <property type="molecule type" value="Genomic_DNA"/>
</dbReference>
<organism evidence="4 5">
    <name type="scientific">Gordonia caeni</name>
    <dbReference type="NCBI Taxonomy" id="1007097"/>
    <lineage>
        <taxon>Bacteria</taxon>
        <taxon>Bacillati</taxon>
        <taxon>Actinomycetota</taxon>
        <taxon>Actinomycetes</taxon>
        <taxon>Mycobacteriales</taxon>
        <taxon>Gordoniaceae</taxon>
        <taxon>Gordonia</taxon>
    </lineage>
</organism>
<name>A0ABP7P0V2_9ACTN</name>
<dbReference type="Gene3D" id="1.10.1470.10">
    <property type="entry name" value="YjbJ"/>
    <property type="match status" value="1"/>
</dbReference>
<dbReference type="Pfam" id="PF05532">
    <property type="entry name" value="CsbD"/>
    <property type="match status" value="1"/>
</dbReference>
<evidence type="ECO:0000259" key="3">
    <source>
        <dbReference type="Pfam" id="PF05532"/>
    </source>
</evidence>
<evidence type="ECO:0000256" key="1">
    <source>
        <dbReference type="ARBA" id="ARBA00009129"/>
    </source>
</evidence>
<keyword evidence="5" id="KW-1185">Reference proteome</keyword>
<dbReference type="InterPro" id="IPR036629">
    <property type="entry name" value="YjbJ_sf"/>
</dbReference>
<gene>
    <name evidence="4" type="ORF">GCM10022231_16400</name>
</gene>
<feature type="region of interest" description="Disordered" evidence="2">
    <location>
        <begin position="1"/>
        <end position="41"/>
    </location>
</feature>